<evidence type="ECO:0000259" key="13">
    <source>
        <dbReference type="PROSITE" id="PS50042"/>
    </source>
</evidence>
<feature type="region of interest" description="Disordered" evidence="11">
    <location>
        <begin position="618"/>
        <end position="686"/>
    </location>
</feature>
<dbReference type="InterPro" id="IPR006153">
    <property type="entry name" value="Cation/H_exchanger_TM"/>
</dbReference>
<keyword evidence="4 12" id="KW-1133">Transmembrane helix</keyword>
<feature type="compositionally biased region" description="Pro residues" evidence="11">
    <location>
        <begin position="1925"/>
        <end position="1934"/>
    </location>
</feature>
<keyword evidence="8" id="KW-0739">Sodium transport</keyword>
<protein>
    <recommendedName>
        <fullName evidence="13">Cyclic nucleotide-binding domain-containing protein</fullName>
    </recommendedName>
</protein>
<evidence type="ECO:0000256" key="6">
    <source>
        <dbReference type="ARBA" id="ARBA00023065"/>
    </source>
</evidence>
<evidence type="ECO:0000256" key="8">
    <source>
        <dbReference type="ARBA" id="ARBA00023201"/>
    </source>
</evidence>
<dbReference type="GO" id="GO:0015385">
    <property type="term" value="F:sodium:proton antiporter activity"/>
    <property type="evidence" value="ECO:0007669"/>
    <property type="project" value="InterPro"/>
</dbReference>
<feature type="region of interest" description="Disordered" evidence="11">
    <location>
        <begin position="1709"/>
        <end position="1739"/>
    </location>
</feature>
<feature type="transmembrane region" description="Helical" evidence="12">
    <location>
        <begin position="342"/>
        <end position="363"/>
    </location>
</feature>
<feature type="region of interest" description="Disordered" evidence="11">
    <location>
        <begin position="1089"/>
        <end position="1116"/>
    </location>
</feature>
<dbReference type="SUPFAM" id="SSF51206">
    <property type="entry name" value="cAMP-binding domain-like"/>
    <property type="match status" value="1"/>
</dbReference>
<feature type="domain" description="Cyclic nucleotide-binding" evidence="13">
    <location>
        <begin position="1575"/>
        <end position="1616"/>
    </location>
</feature>
<feature type="compositionally biased region" description="Basic and acidic residues" evidence="11">
    <location>
        <begin position="709"/>
        <end position="718"/>
    </location>
</feature>
<evidence type="ECO:0000313" key="14">
    <source>
        <dbReference type="EMBL" id="CAK0764882.1"/>
    </source>
</evidence>
<feature type="compositionally biased region" description="Acidic residues" evidence="11">
    <location>
        <begin position="638"/>
        <end position="653"/>
    </location>
</feature>
<dbReference type="PANTHER" id="PTHR10110:SF197">
    <property type="entry name" value="SODIUM_HYDROGEN EXCHANGER"/>
    <property type="match status" value="1"/>
</dbReference>
<dbReference type="Gene3D" id="6.10.140.1330">
    <property type="match status" value="1"/>
</dbReference>
<evidence type="ECO:0000256" key="9">
    <source>
        <dbReference type="ARBA" id="ARBA00047524"/>
    </source>
</evidence>
<dbReference type="GO" id="GO:0051453">
    <property type="term" value="P:regulation of intracellular pH"/>
    <property type="evidence" value="ECO:0007669"/>
    <property type="project" value="TreeGrafter"/>
</dbReference>
<keyword evidence="6" id="KW-0406">Ion transport</keyword>
<dbReference type="Gene3D" id="2.60.120.10">
    <property type="entry name" value="Jelly Rolls"/>
    <property type="match status" value="1"/>
</dbReference>
<dbReference type="GO" id="GO:0015386">
    <property type="term" value="F:potassium:proton antiporter activity"/>
    <property type="evidence" value="ECO:0007669"/>
    <property type="project" value="TreeGrafter"/>
</dbReference>
<evidence type="ECO:0000256" key="7">
    <source>
        <dbReference type="ARBA" id="ARBA00023136"/>
    </source>
</evidence>
<evidence type="ECO:0000256" key="12">
    <source>
        <dbReference type="SAM" id="Phobius"/>
    </source>
</evidence>
<feature type="compositionally biased region" description="Basic and acidic residues" evidence="11">
    <location>
        <begin position="2033"/>
        <end position="2048"/>
    </location>
</feature>
<keyword evidence="15" id="KW-1185">Reference proteome</keyword>
<feature type="transmembrane region" description="Helical" evidence="12">
    <location>
        <begin position="459"/>
        <end position="482"/>
    </location>
</feature>
<dbReference type="EMBL" id="CAUYUE010000004">
    <property type="protein sequence ID" value="CAK0764882.1"/>
    <property type="molecule type" value="Genomic_DNA"/>
</dbReference>
<feature type="transmembrane region" description="Helical" evidence="12">
    <location>
        <begin position="70"/>
        <end position="88"/>
    </location>
</feature>
<evidence type="ECO:0000256" key="5">
    <source>
        <dbReference type="ARBA" id="ARBA00023053"/>
    </source>
</evidence>
<feature type="transmembrane region" description="Helical" evidence="12">
    <location>
        <begin position="419"/>
        <end position="439"/>
    </location>
</feature>
<dbReference type="InterPro" id="IPR018422">
    <property type="entry name" value="Cation/H_exchanger_CPA1"/>
</dbReference>
<comment type="subcellular location">
    <subcellularLocation>
        <location evidence="1">Membrane</location>
        <topology evidence="1">Multi-pass membrane protein</topology>
    </subcellularLocation>
</comment>
<evidence type="ECO:0000313" key="15">
    <source>
        <dbReference type="Proteomes" id="UP001314263"/>
    </source>
</evidence>
<keyword evidence="5" id="KW-0915">Sodium</keyword>
<dbReference type="GO" id="GO:0098719">
    <property type="term" value="P:sodium ion import across plasma membrane"/>
    <property type="evidence" value="ECO:0007669"/>
    <property type="project" value="TreeGrafter"/>
</dbReference>
<feature type="region of interest" description="Disordered" evidence="11">
    <location>
        <begin position="800"/>
        <end position="1040"/>
    </location>
</feature>
<dbReference type="Proteomes" id="UP001314263">
    <property type="component" value="Unassembled WGS sequence"/>
</dbReference>
<evidence type="ECO:0000256" key="3">
    <source>
        <dbReference type="ARBA" id="ARBA00022692"/>
    </source>
</evidence>
<feature type="transmembrane region" description="Helical" evidence="12">
    <location>
        <begin position="166"/>
        <end position="188"/>
    </location>
</feature>
<feature type="compositionally biased region" description="Polar residues" evidence="11">
    <location>
        <begin position="1895"/>
        <end position="1910"/>
    </location>
</feature>
<feature type="compositionally biased region" description="Polar residues" evidence="11">
    <location>
        <begin position="1095"/>
        <end position="1107"/>
    </location>
</feature>
<keyword evidence="7 12" id="KW-0472">Membrane</keyword>
<keyword evidence="3 12" id="KW-0812">Transmembrane</keyword>
<proteinExistence type="predicted"/>
<feature type="compositionally biased region" description="Polar residues" evidence="11">
    <location>
        <begin position="1709"/>
        <end position="1718"/>
    </location>
</feature>
<feature type="transmembrane region" description="Helical" evidence="12">
    <location>
        <begin position="137"/>
        <end position="160"/>
    </location>
</feature>
<comment type="caution">
    <text evidence="14">The sequence shown here is derived from an EMBL/GenBank/DDBJ whole genome shotgun (WGS) entry which is preliminary data.</text>
</comment>
<feature type="region of interest" description="Disordered" evidence="11">
    <location>
        <begin position="1957"/>
        <end position="2210"/>
    </location>
</feature>
<sequence>MSHAAPAPGPANVGHEAETCTLHPATYQYHYNDQDNYNWCTVHDTSYDVLLFPAIGVTLACLFQGRFSTTAVLVIGGVLQAFMFPSDGALGRLGNSIAWWLGIEPYELFLYVFLPPLLLDAAVRIDFFLFKRAWVKILTLAFLVVGGSCGLLIPVMLYVLDLRSEGWTWQYCALFGSMVASTDAVAIVSTMKASGGPMSLRLLLEGESLLNDASSITLFTIFLSEVQDYRDHKPASGGVVLGNIVSKMLWLAIGGALIGLAFGIAMRYVLRWMRHGGAGIEQQVAMTFAMGYLSYYTANAPANVSGVIAVAVFGLYGAATSKWEMSAKVEESGAFDAFWDSIAFIANAVVFFYSGVACVNFFVRSAQQLAAEDQLSAFIGTLWRFPLVYICIFAVRFFLILIFRPLFRLSRQDLSYKEIVFATVAGLRGSVSLILTQAVVVDPAVKSSDTETIRIKAEIVMWTAGFVLLTLIVNAPLLPWVLRITGLSKVPDSKMRMRRRAVRALMSHTQNAIRDLRNDEDEMLRGVDWGAVEKYVSAKDCYEHYKDPTAAPKPERKWYKPWTLSRKKTKDEDEDPSRSSSVHIARRNRKALAAQKGKKANSSGLTADFSLKEADTVFGRPSEWTSPAADIETGQSNAEEDVSSSSSSDDDSNEMPFLARESAAAPRSSQEQSGARGSPNTADRHSKEVMDIPEAVEAVTGVNAAYLPEKSRQSQEDKRHRRGLVTDSDPGLRSSFETLTPRAKATASAARAAACQVIMTPGGPLPSPAGCPGHHAYHAVAAGGDNVEKASRALKQLHTVSEKYEGSQEDATGASPGRGADHDSGVAPSVHDSQMSMPTSSAENSIQAAQTERGSPAQAQGGSPRAKGGILRKPGASGSADDLRRLPARGAQLPGSPTVSWHRSVTDRDLHRRPPLSNIFPSALSPRDPEQGSAGDSGEGMQPNQSAQASRGAETPANSAPGGAEPEAVPKGSVASWPRSAAVAEDRPSLFTAFPTAGRPRDADGPTNLEPASSERLQRKPPDAIAQRAGSASLSPTASWRRSIAHGPEIRPALLQAFPSAGQPPGPDRAPSMPTAAQRLAQLQRSIAARGGSMPSPSNSWGKSITQGPERHGSVQDAFPREENAASTMSMGARMGQRYAAAARTGSVPSDSGLSWPRSVMHGPDKHRSLFEAFAGLQKDSVHGSDKHAEAHDSYMSAVAHPGTQKRTPMQGLFDDRDSNGPPTGPPSDHQSTWAAGDKSTKALSEALRQRLSTSKEEGGPQPRPDSPRAPADIKGVTEFDTVGDDDEDKHKEYRDACHFHPSEMAERRVRLVIGMKRYFHGKRLEGLLSVKALRVLDNAMDTIIEKPDNPKSGWSILERDASGGWVMHIFALGVYQLRKTVIWLRRRRHDSGGFWLGVRRRAAWPLQKLGALAHVVMSKALLLSCEVALEYMLALTYAPQVQMLRSNPAATVLLEEIDAELAQVWRFILEREVEAPERFQAIQSYRATMAVLRQQAIFVQQLFDTGVVDEMEKEELLHPIDDRERRLARKGPIWRTPMAFDVLRNLPFLRHVPQRAVEVVLRHGQLRMYSNREVVRSGKDGRGLFVVINGLVRIGYQDPLGNTQEYFLGTGGMSGLYHALTGEHLPGGRLEGTAEGNALGKGPVVFEVHQSAIEIIRKLAARGDAMFQQVEVDMFRMAALFVVERLKPWLMTYLAALLATAAPAPLVRSQSGKSSGADTDIEDSFEGASHAGDQSFSGGLSTTDFEGASMEDIQEVSRQRVWDAYTQLVRSLTSSDLMELPGGASYRHCSSAVLLRGSIRTSAAHCSIISKAKAAGDEEGLQDDEIAIEYRAPFVLPWVVIEEAMAKQPESFVPFTAGSQGAVLMVCATLKARGVKEASVLNLGSLHESLPKPASQTGLSEASSTSGLDSSKEDGDVPGELKPKGPPQPPPKRPSLVRHSISRAPPLTLEASDAAAEMQDPAYKPGQRPEWWQNRHVPAAVPPDRQMRRSASSSRLQPRGGRASLQRSKTGIRLNQEPLVEEGSEDESDVESPVKRGSAEAVLKDSRAQQTGSQVKHTAEGQGRISPSRLQKSTRQEDSAAEAAPALPSQRDDSSTFHSTVQGRGGAGTAPSQPSEKAGGAIQMSTRRESSGAGLDPAQPSDKAGRVTQSSTGQESSGTKAAPSEPPARASSGAQKSTVHDSDDAALPPPPPSEQAGSPAKQLQKRSTD</sequence>
<evidence type="ECO:0000256" key="4">
    <source>
        <dbReference type="ARBA" id="ARBA00022989"/>
    </source>
</evidence>
<feature type="compositionally biased region" description="Polar residues" evidence="11">
    <location>
        <begin position="1030"/>
        <end position="1040"/>
    </location>
</feature>
<feature type="region of interest" description="Disordered" evidence="11">
    <location>
        <begin position="1200"/>
        <end position="1275"/>
    </location>
</feature>
<feature type="compositionally biased region" description="Polar residues" evidence="11">
    <location>
        <begin position="831"/>
        <end position="861"/>
    </location>
</feature>
<dbReference type="InterPro" id="IPR014710">
    <property type="entry name" value="RmlC-like_jellyroll"/>
</dbReference>
<evidence type="ECO:0000256" key="1">
    <source>
        <dbReference type="ARBA" id="ARBA00004141"/>
    </source>
</evidence>
<name>A0AAV1I2C9_9CHLO</name>
<dbReference type="InterPro" id="IPR018490">
    <property type="entry name" value="cNMP-bd_dom_sf"/>
</dbReference>
<dbReference type="PROSITE" id="PS50042">
    <property type="entry name" value="CNMP_BINDING_3"/>
    <property type="match status" value="1"/>
</dbReference>
<dbReference type="Pfam" id="PF00999">
    <property type="entry name" value="Na_H_Exchanger"/>
    <property type="match status" value="1"/>
</dbReference>
<dbReference type="InterPro" id="IPR000595">
    <property type="entry name" value="cNMP-bd_dom"/>
</dbReference>
<feature type="compositionally biased region" description="Basic and acidic residues" evidence="11">
    <location>
        <begin position="1911"/>
        <end position="1924"/>
    </location>
</feature>
<dbReference type="GO" id="GO:0005886">
    <property type="term" value="C:plasma membrane"/>
    <property type="evidence" value="ECO:0007669"/>
    <property type="project" value="TreeGrafter"/>
</dbReference>
<reference evidence="14 15" key="1">
    <citation type="submission" date="2023-10" db="EMBL/GenBank/DDBJ databases">
        <authorList>
            <person name="Maclean D."/>
            <person name="Macfadyen A."/>
        </authorList>
    </citation>
    <scope>NUCLEOTIDE SEQUENCE [LARGE SCALE GENOMIC DNA]</scope>
</reference>
<dbReference type="PANTHER" id="PTHR10110">
    <property type="entry name" value="SODIUM/HYDROGEN EXCHANGER"/>
    <property type="match status" value="1"/>
</dbReference>
<feature type="transmembrane region" description="Helical" evidence="12">
    <location>
        <begin position="249"/>
        <end position="270"/>
    </location>
</feature>
<evidence type="ECO:0000256" key="11">
    <source>
        <dbReference type="SAM" id="MobiDB-lite"/>
    </source>
</evidence>
<feature type="transmembrane region" description="Helical" evidence="12">
    <location>
        <begin position="383"/>
        <end position="407"/>
    </location>
</feature>
<feature type="region of interest" description="Disordered" evidence="11">
    <location>
        <begin position="566"/>
        <end position="604"/>
    </location>
</feature>
<feature type="region of interest" description="Disordered" evidence="11">
    <location>
        <begin position="1889"/>
        <end position="1939"/>
    </location>
</feature>
<comment type="catalytic activity">
    <reaction evidence="9">
        <text>Na(+)(in) + H(+)(out) = Na(+)(out) + H(+)(in)</text>
        <dbReference type="Rhea" id="RHEA:29419"/>
        <dbReference type="ChEBI" id="CHEBI:15378"/>
        <dbReference type="ChEBI" id="CHEBI:29101"/>
    </reaction>
</comment>
<accession>A0AAV1I2C9</accession>
<feature type="compositionally biased region" description="Acidic residues" evidence="11">
    <location>
        <begin position="2020"/>
        <end position="2031"/>
    </location>
</feature>
<evidence type="ECO:0000256" key="10">
    <source>
        <dbReference type="ARBA" id="ARBA00047912"/>
    </source>
</evidence>
<evidence type="ECO:0000256" key="2">
    <source>
        <dbReference type="ARBA" id="ARBA00022448"/>
    </source>
</evidence>
<feature type="compositionally biased region" description="Polar residues" evidence="11">
    <location>
        <begin position="667"/>
        <end position="681"/>
    </location>
</feature>
<gene>
    <name evidence="14" type="ORF">CVIRNUC_003203</name>
</gene>
<keyword evidence="2" id="KW-0813">Transport</keyword>
<organism evidence="14 15">
    <name type="scientific">Coccomyxa viridis</name>
    <dbReference type="NCBI Taxonomy" id="1274662"/>
    <lineage>
        <taxon>Eukaryota</taxon>
        <taxon>Viridiplantae</taxon>
        <taxon>Chlorophyta</taxon>
        <taxon>core chlorophytes</taxon>
        <taxon>Trebouxiophyceae</taxon>
        <taxon>Trebouxiophyceae incertae sedis</taxon>
        <taxon>Coccomyxaceae</taxon>
        <taxon>Coccomyxa</taxon>
    </lineage>
</organism>
<feature type="compositionally biased region" description="Low complexity" evidence="11">
    <location>
        <begin position="2149"/>
        <end position="2175"/>
    </location>
</feature>
<feature type="region of interest" description="Disordered" evidence="11">
    <location>
        <begin position="704"/>
        <end position="734"/>
    </location>
</feature>
<comment type="catalytic activity">
    <reaction evidence="10">
        <text>K(+)(in) + H(+)(out) = K(+)(out) + H(+)(in)</text>
        <dbReference type="Rhea" id="RHEA:29467"/>
        <dbReference type="ChEBI" id="CHEBI:15378"/>
        <dbReference type="ChEBI" id="CHEBI:29103"/>
    </reaction>
</comment>